<dbReference type="AlphaFoldDB" id="A0A392Q0W8"/>
<sequence length="73" mass="8179">MVKQRLTETDALDKLLTFSNGGTPPTKSNVRQFWWLLVVSTMMAVVRHMTAATIFTLLGKAQLCSFVVYIATE</sequence>
<comment type="caution">
    <text evidence="2">The sequence shown here is derived from an EMBL/GenBank/DDBJ whole genome shotgun (WGS) entry which is preliminary data.</text>
</comment>
<name>A0A392Q0W8_9FABA</name>
<keyword evidence="3" id="KW-1185">Reference proteome</keyword>
<evidence type="ECO:0000313" key="2">
    <source>
        <dbReference type="EMBL" id="MCI17718.1"/>
    </source>
</evidence>
<feature type="transmembrane region" description="Helical" evidence="1">
    <location>
        <begin position="33"/>
        <end position="58"/>
    </location>
</feature>
<protein>
    <submittedName>
        <fullName evidence="2">Uncharacterized protein</fullName>
    </submittedName>
</protein>
<organism evidence="2 3">
    <name type="scientific">Trifolium medium</name>
    <dbReference type="NCBI Taxonomy" id="97028"/>
    <lineage>
        <taxon>Eukaryota</taxon>
        <taxon>Viridiplantae</taxon>
        <taxon>Streptophyta</taxon>
        <taxon>Embryophyta</taxon>
        <taxon>Tracheophyta</taxon>
        <taxon>Spermatophyta</taxon>
        <taxon>Magnoliopsida</taxon>
        <taxon>eudicotyledons</taxon>
        <taxon>Gunneridae</taxon>
        <taxon>Pentapetalae</taxon>
        <taxon>rosids</taxon>
        <taxon>fabids</taxon>
        <taxon>Fabales</taxon>
        <taxon>Fabaceae</taxon>
        <taxon>Papilionoideae</taxon>
        <taxon>50 kb inversion clade</taxon>
        <taxon>NPAAA clade</taxon>
        <taxon>Hologalegina</taxon>
        <taxon>IRL clade</taxon>
        <taxon>Trifolieae</taxon>
        <taxon>Trifolium</taxon>
    </lineage>
</organism>
<evidence type="ECO:0000313" key="3">
    <source>
        <dbReference type="Proteomes" id="UP000265520"/>
    </source>
</evidence>
<accession>A0A392Q0W8</accession>
<reference evidence="2 3" key="1">
    <citation type="journal article" date="2018" name="Front. Plant Sci.">
        <title>Red Clover (Trifolium pratense) and Zigzag Clover (T. medium) - A Picture of Genomic Similarities and Differences.</title>
        <authorList>
            <person name="Dluhosova J."/>
            <person name="Istvanek J."/>
            <person name="Nedelnik J."/>
            <person name="Repkova J."/>
        </authorList>
    </citation>
    <scope>NUCLEOTIDE SEQUENCE [LARGE SCALE GENOMIC DNA]</scope>
    <source>
        <strain evidence="3">cv. 10/8</strain>
        <tissue evidence="2">Leaf</tissue>
    </source>
</reference>
<proteinExistence type="predicted"/>
<keyword evidence="1" id="KW-0472">Membrane</keyword>
<evidence type="ECO:0000256" key="1">
    <source>
        <dbReference type="SAM" id="Phobius"/>
    </source>
</evidence>
<keyword evidence="1" id="KW-1133">Transmembrane helix</keyword>
<dbReference type="EMBL" id="LXQA010106763">
    <property type="protein sequence ID" value="MCI17718.1"/>
    <property type="molecule type" value="Genomic_DNA"/>
</dbReference>
<keyword evidence="1" id="KW-0812">Transmembrane</keyword>
<dbReference type="Proteomes" id="UP000265520">
    <property type="component" value="Unassembled WGS sequence"/>
</dbReference>